<organism evidence="2 3">
    <name type="scientific">Actinoplanes nipponensis</name>
    <dbReference type="NCBI Taxonomy" id="135950"/>
    <lineage>
        <taxon>Bacteria</taxon>
        <taxon>Bacillati</taxon>
        <taxon>Actinomycetota</taxon>
        <taxon>Actinomycetes</taxon>
        <taxon>Micromonosporales</taxon>
        <taxon>Micromonosporaceae</taxon>
        <taxon>Actinoplanes</taxon>
    </lineage>
</organism>
<name>A0A919MPC9_9ACTN</name>
<accession>A0A919MPC9</accession>
<evidence type="ECO:0008006" key="4">
    <source>
        <dbReference type="Google" id="ProtNLM"/>
    </source>
</evidence>
<feature type="compositionally biased region" description="Basic and acidic residues" evidence="1">
    <location>
        <begin position="286"/>
        <end position="301"/>
    </location>
</feature>
<sequence length="301" mass="33357">MRDYLGNWRAGWAGDARPGAEDMDQPALYRVRDHALGGMHSLETDRIHWQVFTDAYPMIETIVRETVAFRVRAVDHLTGLGVRQFVEIGSWLPTMWPTHTLAPQARVVYAADDRAAVLYGERKLRSEPTAIMIHGDPSDPGTILDGEAAQFLDLAEPCAVLPGVLDLMDDPAAPWWVVAQIAASLAPDSWMVATHLTPPRNGEDRNAQDLLCTLWKTLGVGLYPRPADELRDWFSAVSELAAPICPAEWWWPDPDDTPPDSPTCPELLGITARVPATGRTAVPTSHFHDSEPCHREESHHA</sequence>
<gene>
    <name evidence="2" type="ORF">Ani05nite_60100</name>
</gene>
<dbReference type="RefSeq" id="WP_203773958.1">
    <property type="nucleotide sequence ID" value="NZ_BAAAYJ010000060.1"/>
</dbReference>
<evidence type="ECO:0000313" key="3">
    <source>
        <dbReference type="Proteomes" id="UP000647172"/>
    </source>
</evidence>
<dbReference type="InterPro" id="IPR029063">
    <property type="entry name" value="SAM-dependent_MTases_sf"/>
</dbReference>
<comment type="caution">
    <text evidence="2">The sequence shown here is derived from an EMBL/GenBank/DDBJ whole genome shotgun (WGS) entry which is preliminary data.</text>
</comment>
<keyword evidence="3" id="KW-1185">Reference proteome</keyword>
<dbReference type="AlphaFoldDB" id="A0A919MPC9"/>
<proteinExistence type="predicted"/>
<dbReference type="InterPro" id="IPR006764">
    <property type="entry name" value="SAM_dep_MeTrfase_SAV2177_type"/>
</dbReference>
<dbReference type="Gene3D" id="3.40.50.150">
    <property type="entry name" value="Vaccinia Virus protein VP39"/>
    <property type="match status" value="1"/>
</dbReference>
<dbReference type="SUPFAM" id="SSF53335">
    <property type="entry name" value="S-adenosyl-L-methionine-dependent methyltransferases"/>
    <property type="match status" value="1"/>
</dbReference>
<evidence type="ECO:0000313" key="2">
    <source>
        <dbReference type="EMBL" id="GIE52476.1"/>
    </source>
</evidence>
<reference evidence="2" key="1">
    <citation type="submission" date="2021-01" db="EMBL/GenBank/DDBJ databases">
        <title>Whole genome shotgun sequence of Actinoplanes nipponensis NBRC 14063.</title>
        <authorList>
            <person name="Komaki H."/>
            <person name="Tamura T."/>
        </authorList>
    </citation>
    <scope>NUCLEOTIDE SEQUENCE</scope>
    <source>
        <strain evidence="2">NBRC 14063</strain>
    </source>
</reference>
<feature type="region of interest" description="Disordered" evidence="1">
    <location>
        <begin position="279"/>
        <end position="301"/>
    </location>
</feature>
<dbReference type="Proteomes" id="UP000647172">
    <property type="component" value="Unassembled WGS sequence"/>
</dbReference>
<dbReference type="Pfam" id="PF04672">
    <property type="entry name" value="Methyltransf_19"/>
    <property type="match status" value="1"/>
</dbReference>
<evidence type="ECO:0000256" key="1">
    <source>
        <dbReference type="SAM" id="MobiDB-lite"/>
    </source>
</evidence>
<protein>
    <recommendedName>
        <fullName evidence="4">S-adenosyl methyltransferase</fullName>
    </recommendedName>
</protein>
<dbReference type="EMBL" id="BOMQ01000070">
    <property type="protein sequence ID" value="GIE52476.1"/>
    <property type="molecule type" value="Genomic_DNA"/>
</dbReference>